<comment type="caution">
    <text evidence="2">The sequence shown here is derived from an EMBL/GenBank/DDBJ whole genome shotgun (WGS) entry which is preliminary data.</text>
</comment>
<organism evidence="2">
    <name type="scientific">marine sediment metagenome</name>
    <dbReference type="NCBI Taxonomy" id="412755"/>
    <lineage>
        <taxon>unclassified sequences</taxon>
        <taxon>metagenomes</taxon>
        <taxon>ecological metagenomes</taxon>
    </lineage>
</organism>
<evidence type="ECO:0000256" key="1">
    <source>
        <dbReference type="SAM" id="MobiDB-lite"/>
    </source>
</evidence>
<accession>A0A0F9DUB3</accession>
<gene>
    <name evidence="2" type="ORF">LCGC14_2156080</name>
</gene>
<name>A0A0F9DUB3_9ZZZZ</name>
<feature type="region of interest" description="Disordered" evidence="1">
    <location>
        <begin position="84"/>
        <end position="124"/>
    </location>
</feature>
<reference evidence="2" key="1">
    <citation type="journal article" date="2015" name="Nature">
        <title>Complex archaea that bridge the gap between prokaryotes and eukaryotes.</title>
        <authorList>
            <person name="Spang A."/>
            <person name="Saw J.H."/>
            <person name="Jorgensen S.L."/>
            <person name="Zaremba-Niedzwiedzka K."/>
            <person name="Martijn J."/>
            <person name="Lind A.E."/>
            <person name="van Eijk R."/>
            <person name="Schleper C."/>
            <person name="Guy L."/>
            <person name="Ettema T.J."/>
        </authorList>
    </citation>
    <scope>NUCLEOTIDE SEQUENCE</scope>
</reference>
<protein>
    <submittedName>
        <fullName evidence="2">Uncharacterized protein</fullName>
    </submittedName>
</protein>
<sequence length="124" mass="13960">PPATVVITGQPISVLLRQPLIGTMALLGQALAISIDPWGTRIENDNATTDVPNNYEQCDLTGFRQLPGSMKLTWNKYAVRKKSWDERHPATMQQSGHTDRWKGAQRPEQDDRFLEDNEVTADDL</sequence>
<evidence type="ECO:0000313" key="2">
    <source>
        <dbReference type="EMBL" id="KKL65324.1"/>
    </source>
</evidence>
<feature type="compositionally biased region" description="Basic and acidic residues" evidence="1">
    <location>
        <begin position="97"/>
        <end position="115"/>
    </location>
</feature>
<proteinExistence type="predicted"/>
<dbReference type="EMBL" id="LAZR01027572">
    <property type="protein sequence ID" value="KKL65324.1"/>
    <property type="molecule type" value="Genomic_DNA"/>
</dbReference>
<feature type="non-terminal residue" evidence="2">
    <location>
        <position position="1"/>
    </location>
</feature>
<dbReference type="AlphaFoldDB" id="A0A0F9DUB3"/>